<dbReference type="InterPro" id="IPR044399">
    <property type="entry name" value="Mb-like_M"/>
</dbReference>
<dbReference type="Proteomes" id="UP000616769">
    <property type="component" value="Unassembled WGS sequence"/>
</dbReference>
<comment type="similarity">
    <text evidence="6">Belongs to the globin family.</text>
</comment>
<dbReference type="EMBL" id="JXLN01014469">
    <property type="protein sequence ID" value="KPM10070.1"/>
    <property type="molecule type" value="Genomic_DNA"/>
</dbReference>
<dbReference type="Gene3D" id="1.10.490.10">
    <property type="entry name" value="Globins"/>
    <property type="match status" value="1"/>
</dbReference>
<reference evidence="9 12" key="1">
    <citation type="journal article" date="2015" name="Parasit. Vectors">
        <title>Draft genome of the scabies mite.</title>
        <authorList>
            <person name="Rider S.D.Jr."/>
            <person name="Morgan M.S."/>
            <person name="Arlian L.G."/>
        </authorList>
    </citation>
    <scope>NUCLEOTIDE SEQUENCE [LARGE SCALE GENOMIC DNA]</scope>
    <source>
        <strain evidence="9">Arlian Lab</strain>
    </source>
</reference>
<dbReference type="SUPFAM" id="SSF46458">
    <property type="entry name" value="Globin-like"/>
    <property type="match status" value="1"/>
</dbReference>
<keyword evidence="4" id="KW-0479">Metal-binding</keyword>
<dbReference type="InterPro" id="IPR012292">
    <property type="entry name" value="Globin/Proto"/>
</dbReference>
<keyword evidence="5" id="KW-0408">Iron</keyword>
<dbReference type="Pfam" id="PF00042">
    <property type="entry name" value="Globin"/>
    <property type="match status" value="1"/>
</dbReference>
<evidence type="ECO:0000313" key="8">
    <source>
        <dbReference type="EMBL" id="KAF7492519.1"/>
    </source>
</evidence>
<evidence type="ECO:0000313" key="9">
    <source>
        <dbReference type="EMBL" id="KPM10070.1"/>
    </source>
</evidence>
<dbReference type="AlphaFoldDB" id="A0A132AHZ9"/>
<reference evidence="11" key="2">
    <citation type="journal article" date="2020" name="PLoS Negl. Trop. Dis.">
        <title>High-quality nuclear genome for Sarcoptes scabiei-A critical resource for a neglected parasite.</title>
        <authorList>
            <person name="Korhonen P.K."/>
            <person name="Gasser R.B."/>
            <person name="Ma G."/>
            <person name="Wang T."/>
            <person name="Stroehlein A.J."/>
            <person name="Young N.D."/>
            <person name="Ang C.S."/>
            <person name="Fernando D.D."/>
            <person name="Lu H.C."/>
            <person name="Taylor S."/>
            <person name="Reynolds S.L."/>
            <person name="Mofiz E."/>
            <person name="Najaraj S.H."/>
            <person name="Gowda H."/>
            <person name="Madugundu A."/>
            <person name="Renuse S."/>
            <person name="Holt D."/>
            <person name="Pandey A."/>
            <person name="Papenfuss A.T."/>
            <person name="Fischer K."/>
        </authorList>
    </citation>
    <scope>NUCLEOTIDE SEQUENCE [LARGE SCALE GENOMIC DNA]</scope>
</reference>
<evidence type="ECO:0000256" key="6">
    <source>
        <dbReference type="RuleBase" id="RU000356"/>
    </source>
</evidence>
<keyword evidence="3 6" id="KW-0561">Oxygen transport</keyword>
<dbReference type="GO" id="GO:0019825">
    <property type="term" value="F:oxygen binding"/>
    <property type="evidence" value="ECO:0007669"/>
    <property type="project" value="InterPro"/>
</dbReference>
<dbReference type="InterPro" id="IPR000971">
    <property type="entry name" value="Globin"/>
</dbReference>
<dbReference type="PROSITE" id="PS01033">
    <property type="entry name" value="GLOBIN"/>
    <property type="match status" value="1"/>
</dbReference>
<dbReference type="PANTHER" id="PTHR47217:SF1">
    <property type="entry name" value="GLOBIN-LIKE PROTEIN"/>
    <property type="match status" value="1"/>
</dbReference>
<evidence type="ECO:0000256" key="1">
    <source>
        <dbReference type="ARBA" id="ARBA00022448"/>
    </source>
</evidence>
<dbReference type="PANTHER" id="PTHR47217">
    <property type="entry name" value="GLOBIN-LIKE PROTEIN"/>
    <property type="match status" value="1"/>
</dbReference>
<evidence type="ECO:0000256" key="2">
    <source>
        <dbReference type="ARBA" id="ARBA00022617"/>
    </source>
</evidence>
<dbReference type="GO" id="GO:0005344">
    <property type="term" value="F:oxygen carrier activity"/>
    <property type="evidence" value="ECO:0007669"/>
    <property type="project" value="UniProtKB-KW"/>
</dbReference>
<evidence type="ECO:0000256" key="4">
    <source>
        <dbReference type="ARBA" id="ARBA00022723"/>
    </source>
</evidence>
<dbReference type="InterPro" id="IPR009050">
    <property type="entry name" value="Globin-like_sf"/>
</dbReference>
<dbReference type="CDD" id="cd01040">
    <property type="entry name" value="Mb-like"/>
    <property type="match status" value="1"/>
</dbReference>
<dbReference type="Proteomes" id="UP000070412">
    <property type="component" value="Unassembled WGS sequence"/>
</dbReference>
<evidence type="ECO:0000259" key="7">
    <source>
        <dbReference type="PROSITE" id="PS01033"/>
    </source>
</evidence>
<gene>
    <name evidence="9" type="ORF">QR98_0086180</name>
    <name evidence="8" type="ORF">SSS_2395</name>
</gene>
<dbReference type="OMA" id="WKQLFTF"/>
<dbReference type="EMBL" id="WVUK01000056">
    <property type="protein sequence ID" value="KAF7492519.1"/>
    <property type="molecule type" value="Genomic_DNA"/>
</dbReference>
<dbReference type="VEuPathDB" id="VectorBase:SSCA005062"/>
<feature type="domain" description="Globin" evidence="7">
    <location>
        <begin position="2"/>
        <end position="150"/>
    </location>
</feature>
<organism evidence="9 12">
    <name type="scientific">Sarcoptes scabiei</name>
    <name type="common">Itch mite</name>
    <name type="synonym">Acarus scabiei</name>
    <dbReference type="NCBI Taxonomy" id="52283"/>
    <lineage>
        <taxon>Eukaryota</taxon>
        <taxon>Metazoa</taxon>
        <taxon>Ecdysozoa</taxon>
        <taxon>Arthropoda</taxon>
        <taxon>Chelicerata</taxon>
        <taxon>Arachnida</taxon>
        <taxon>Acari</taxon>
        <taxon>Acariformes</taxon>
        <taxon>Sarcoptiformes</taxon>
        <taxon>Astigmata</taxon>
        <taxon>Psoroptidia</taxon>
        <taxon>Sarcoptoidea</taxon>
        <taxon>Sarcoptidae</taxon>
        <taxon>Sarcoptinae</taxon>
        <taxon>Sarcoptes</taxon>
    </lineage>
</organism>
<evidence type="ECO:0000313" key="10">
    <source>
        <dbReference type="EnsemblMetazoa" id="KAF7492519.1"/>
    </source>
</evidence>
<evidence type="ECO:0000313" key="12">
    <source>
        <dbReference type="Proteomes" id="UP000616769"/>
    </source>
</evidence>
<proteinExistence type="inferred from homology"/>
<accession>A0A132AHZ9</accession>
<dbReference type="GO" id="GO:0020037">
    <property type="term" value="F:heme binding"/>
    <property type="evidence" value="ECO:0007669"/>
    <property type="project" value="InterPro"/>
</dbReference>
<protein>
    <submittedName>
        <fullName evidence="8 9">Cytoglobin</fullName>
    </submittedName>
</protein>
<dbReference type="OrthoDB" id="436496at2759"/>
<reference evidence="10" key="4">
    <citation type="submission" date="2022-06" db="UniProtKB">
        <authorList>
            <consortium name="EnsemblMetazoa"/>
        </authorList>
    </citation>
    <scope>IDENTIFICATION</scope>
</reference>
<dbReference type="EnsemblMetazoa" id="SSS_2395s_mrna">
    <property type="protein sequence ID" value="KAF7492519.1"/>
    <property type="gene ID" value="SSS_2395"/>
</dbReference>
<keyword evidence="2 6" id="KW-0349">Heme</keyword>
<evidence type="ECO:0000313" key="11">
    <source>
        <dbReference type="Proteomes" id="UP000070412"/>
    </source>
</evidence>
<keyword evidence="1 6" id="KW-0813">Transport</keyword>
<dbReference type="GO" id="GO:0046872">
    <property type="term" value="F:metal ion binding"/>
    <property type="evidence" value="ECO:0007669"/>
    <property type="project" value="UniProtKB-KW"/>
</dbReference>
<evidence type="ECO:0000256" key="5">
    <source>
        <dbReference type="ARBA" id="ARBA00023004"/>
    </source>
</evidence>
<sequence length="157" mass="18219">MSLTNRDKEIIVSTWSLIRKDSDQAGIHLFKRFFEANPDYVKYFPFGDLDDLEKILVDPRLKWHASRVMAALSTIVDNLDDPVCFEDSLQKVLSSHLNRKIQLYHFENLKKALVCLFMDKLGPDIMNDETIEAWSKAYDVILDTYRSRLSEAKSSIS</sequence>
<evidence type="ECO:0000256" key="3">
    <source>
        <dbReference type="ARBA" id="ARBA00022621"/>
    </source>
</evidence>
<name>A0A132AHZ9_SARSC</name>
<keyword evidence="11" id="KW-1185">Reference proteome</keyword>
<reference evidence="8" key="3">
    <citation type="submission" date="2020-01" db="EMBL/GenBank/DDBJ databases">
        <authorList>
            <person name="Korhonen P.K.K."/>
            <person name="Guangxu M.G."/>
            <person name="Wang T.W."/>
            <person name="Stroehlein A.J.S."/>
            <person name="Young N.D."/>
            <person name="Ang C.-S.A."/>
            <person name="Fernando D.W.F."/>
            <person name="Lu H.L."/>
            <person name="Taylor S.T."/>
            <person name="Ehtesham M.E.M."/>
            <person name="Najaraj S.H.N."/>
            <person name="Harsha G.H.G."/>
            <person name="Madugundu A.M."/>
            <person name="Renuse S.R."/>
            <person name="Holt D.H."/>
            <person name="Pandey A.P."/>
            <person name="Papenfuss A.P."/>
            <person name="Gasser R.B.G."/>
            <person name="Fischer K.F."/>
        </authorList>
    </citation>
    <scope>NUCLEOTIDE SEQUENCE</scope>
    <source>
        <strain evidence="8">SSS_KF_BRIS2020</strain>
    </source>
</reference>